<reference evidence="1" key="1">
    <citation type="submission" date="2020-05" db="EMBL/GenBank/DDBJ databases">
        <authorList>
            <person name="Chiriac C."/>
            <person name="Salcher M."/>
            <person name="Ghai R."/>
            <person name="Kavagutti S V."/>
        </authorList>
    </citation>
    <scope>NUCLEOTIDE SEQUENCE</scope>
</reference>
<accession>A0A6J7X773</accession>
<proteinExistence type="predicted"/>
<gene>
    <name evidence="1" type="ORF">UFOVP760_215</name>
</gene>
<organism evidence="1">
    <name type="scientific">uncultured Caudovirales phage</name>
    <dbReference type="NCBI Taxonomy" id="2100421"/>
    <lineage>
        <taxon>Viruses</taxon>
        <taxon>Duplodnaviria</taxon>
        <taxon>Heunggongvirae</taxon>
        <taxon>Uroviricota</taxon>
        <taxon>Caudoviricetes</taxon>
        <taxon>Peduoviridae</taxon>
        <taxon>Maltschvirus</taxon>
        <taxon>Maltschvirus maltsch</taxon>
    </lineage>
</organism>
<dbReference type="EMBL" id="LR798360">
    <property type="protein sequence ID" value="CAB5226440.1"/>
    <property type="molecule type" value="Genomic_DNA"/>
</dbReference>
<sequence>MYGLLCIDDLHIVGHSLFNNFRLALYNYFGKDIFKDVKSTDDLTGITHLFIVDEHHIPCVEIWKHDCFINTLNEQKIKAMVFNFEKIFSSSFPWNVDHQRKLETINNLTQFVSDIDDARTLNKNIINKQFLSRDTDLGVVPLENKNDRILFLGQVNSYYPTRQQVLQDAQASGLPVDIIVTDRKLTYTEFLEKLNAYTFILNPLGTGAFLNIRFYEALKLGCTLIQQITPDMSNWYPELNRALVFTEFNQINKNSLTLPKNTSDYYLEDYFSEIDLNQYL</sequence>
<protein>
    <submittedName>
        <fullName evidence="1">Uncharacterized protein</fullName>
    </submittedName>
</protein>
<name>A0A6J7X773_9CAUD</name>
<evidence type="ECO:0000313" key="1">
    <source>
        <dbReference type="EMBL" id="CAB5226440.1"/>
    </source>
</evidence>